<evidence type="ECO:0000313" key="2">
    <source>
        <dbReference type="EMBL" id="KAK3375450.1"/>
    </source>
</evidence>
<dbReference type="InterPro" id="IPR013078">
    <property type="entry name" value="His_Pase_superF_clade-1"/>
</dbReference>
<feature type="compositionally biased region" description="Basic and acidic residues" evidence="1">
    <location>
        <begin position="324"/>
        <end position="341"/>
    </location>
</feature>
<gene>
    <name evidence="2" type="ORF">B0H63DRAFT_279441</name>
</gene>
<feature type="region of interest" description="Disordered" evidence="1">
    <location>
        <begin position="322"/>
        <end position="363"/>
    </location>
</feature>
<reference evidence="2" key="1">
    <citation type="journal article" date="2023" name="Mol. Phylogenet. Evol.">
        <title>Genome-scale phylogeny and comparative genomics of the fungal order Sordariales.</title>
        <authorList>
            <person name="Hensen N."/>
            <person name="Bonometti L."/>
            <person name="Westerberg I."/>
            <person name="Brannstrom I.O."/>
            <person name="Guillou S."/>
            <person name="Cros-Aarteil S."/>
            <person name="Calhoun S."/>
            <person name="Haridas S."/>
            <person name="Kuo A."/>
            <person name="Mondo S."/>
            <person name="Pangilinan J."/>
            <person name="Riley R."/>
            <person name="LaButti K."/>
            <person name="Andreopoulos B."/>
            <person name="Lipzen A."/>
            <person name="Chen C."/>
            <person name="Yan M."/>
            <person name="Daum C."/>
            <person name="Ng V."/>
            <person name="Clum A."/>
            <person name="Steindorff A."/>
            <person name="Ohm R.A."/>
            <person name="Martin F."/>
            <person name="Silar P."/>
            <person name="Natvig D.O."/>
            <person name="Lalanne C."/>
            <person name="Gautier V."/>
            <person name="Ament-Velasquez S.L."/>
            <person name="Kruys A."/>
            <person name="Hutchinson M.I."/>
            <person name="Powell A.J."/>
            <person name="Barry K."/>
            <person name="Miller A.N."/>
            <person name="Grigoriev I.V."/>
            <person name="Debuchy R."/>
            <person name="Gladieux P."/>
            <person name="Hiltunen Thoren M."/>
            <person name="Johannesson H."/>
        </authorList>
    </citation>
    <scope>NUCLEOTIDE SEQUENCE</scope>
    <source>
        <strain evidence="2">CBS 232.78</strain>
    </source>
</reference>
<dbReference type="Proteomes" id="UP001285441">
    <property type="component" value="Unassembled WGS sequence"/>
</dbReference>
<organism evidence="2 3">
    <name type="scientific">Podospora didyma</name>
    <dbReference type="NCBI Taxonomy" id="330526"/>
    <lineage>
        <taxon>Eukaryota</taxon>
        <taxon>Fungi</taxon>
        <taxon>Dikarya</taxon>
        <taxon>Ascomycota</taxon>
        <taxon>Pezizomycotina</taxon>
        <taxon>Sordariomycetes</taxon>
        <taxon>Sordariomycetidae</taxon>
        <taxon>Sordariales</taxon>
        <taxon>Podosporaceae</taxon>
        <taxon>Podospora</taxon>
    </lineage>
</organism>
<dbReference type="EMBL" id="JAULSW010000007">
    <property type="protein sequence ID" value="KAK3375450.1"/>
    <property type="molecule type" value="Genomic_DNA"/>
</dbReference>
<protein>
    <submittedName>
        <fullName evidence="2">Histidine phosphatase superfamily</fullName>
    </submittedName>
</protein>
<dbReference type="InterPro" id="IPR051710">
    <property type="entry name" value="Phosphatase_SH3-domain"/>
</dbReference>
<dbReference type="CDD" id="cd07067">
    <property type="entry name" value="HP_PGM_like"/>
    <property type="match status" value="1"/>
</dbReference>
<feature type="region of interest" description="Disordered" evidence="1">
    <location>
        <begin position="216"/>
        <end position="270"/>
    </location>
</feature>
<feature type="compositionally biased region" description="Basic and acidic residues" evidence="1">
    <location>
        <begin position="354"/>
        <end position="363"/>
    </location>
</feature>
<keyword evidence="3" id="KW-1185">Reference proteome</keyword>
<dbReference type="PANTHER" id="PTHR16469">
    <property type="entry name" value="UBIQUITIN-ASSOCIATED AND SH3 DOMAIN-CONTAINING BA-RELATED"/>
    <property type="match status" value="1"/>
</dbReference>
<sequence length="363" mass="39251">MSLEVIYVTRHGFRSNWLVDQTGNYTNALKSPTGGAADPALTAYGVEQARELGERLLVVDPPVERVYSSLYYRCLQTVEPFVRRTATKNSSRNLKIRGETGLGEWYGQANFEHPVPATPKALDSLFPALLDTLYRPVIEPTRIGESLSALHDRVAATMDQLVAECDRDGVRAVLLCSHAATVIALGRVLTGHMPENVGVEDFRAFTCGLSVYRRRKQPSAKTTEKEEEEEEGKNAQPLDNYDGSKISSTGDGLADRATTSRPSSLSWRGGRGVAGGWNCELNSDCSHLSGGEERGWRFSGDESFLDAKDPSILDAGIHLGVVVEGKKKDNKTKDTKGKEAEAGEGEGGGSSSGGRKDTGGSRL</sequence>
<reference evidence="2" key="2">
    <citation type="submission" date="2023-06" db="EMBL/GenBank/DDBJ databases">
        <authorList>
            <consortium name="Lawrence Berkeley National Laboratory"/>
            <person name="Haridas S."/>
            <person name="Hensen N."/>
            <person name="Bonometti L."/>
            <person name="Westerberg I."/>
            <person name="Brannstrom I.O."/>
            <person name="Guillou S."/>
            <person name="Cros-Aarteil S."/>
            <person name="Calhoun S."/>
            <person name="Kuo A."/>
            <person name="Mondo S."/>
            <person name="Pangilinan J."/>
            <person name="Riley R."/>
            <person name="LaButti K."/>
            <person name="Andreopoulos B."/>
            <person name="Lipzen A."/>
            <person name="Chen C."/>
            <person name="Yanf M."/>
            <person name="Daum C."/>
            <person name="Ng V."/>
            <person name="Clum A."/>
            <person name="Steindorff A."/>
            <person name="Ohm R."/>
            <person name="Martin F."/>
            <person name="Silar P."/>
            <person name="Natvig D."/>
            <person name="Lalanne C."/>
            <person name="Gautier V."/>
            <person name="Ament-velasquez S.L."/>
            <person name="Kruys A."/>
            <person name="Hutchinson M.I."/>
            <person name="Powell A.J."/>
            <person name="Barry K."/>
            <person name="Miller A.N."/>
            <person name="Grigoriev I.V."/>
            <person name="Debuchy R."/>
            <person name="Gladieux P."/>
            <person name="Thoren M.H."/>
            <person name="Johannesson H."/>
        </authorList>
    </citation>
    <scope>NUCLEOTIDE SEQUENCE</scope>
    <source>
        <strain evidence="2">CBS 232.78</strain>
    </source>
</reference>
<dbReference type="InterPro" id="IPR029033">
    <property type="entry name" value="His_PPase_superfam"/>
</dbReference>
<evidence type="ECO:0000256" key="1">
    <source>
        <dbReference type="SAM" id="MobiDB-lite"/>
    </source>
</evidence>
<dbReference type="AlphaFoldDB" id="A0AAE0N9Q8"/>
<name>A0AAE0N9Q8_9PEZI</name>
<dbReference type="Gene3D" id="3.40.50.1240">
    <property type="entry name" value="Phosphoglycerate mutase-like"/>
    <property type="match status" value="1"/>
</dbReference>
<accession>A0AAE0N9Q8</accession>
<dbReference type="PANTHER" id="PTHR16469:SF51">
    <property type="entry name" value="TRANSCRIPTION FACTOR TAU 55 KDA SUBUNIT"/>
    <property type="match status" value="1"/>
</dbReference>
<comment type="caution">
    <text evidence="2">The sequence shown here is derived from an EMBL/GenBank/DDBJ whole genome shotgun (WGS) entry which is preliminary data.</text>
</comment>
<evidence type="ECO:0000313" key="3">
    <source>
        <dbReference type="Proteomes" id="UP001285441"/>
    </source>
</evidence>
<dbReference type="Pfam" id="PF00300">
    <property type="entry name" value="His_Phos_1"/>
    <property type="match status" value="1"/>
</dbReference>
<dbReference type="SUPFAM" id="SSF53254">
    <property type="entry name" value="Phosphoglycerate mutase-like"/>
    <property type="match status" value="1"/>
</dbReference>
<feature type="compositionally biased region" description="Polar residues" evidence="1">
    <location>
        <begin position="257"/>
        <end position="266"/>
    </location>
</feature>
<dbReference type="SMART" id="SM00855">
    <property type="entry name" value="PGAM"/>
    <property type="match status" value="1"/>
</dbReference>
<proteinExistence type="predicted"/>